<dbReference type="EMBL" id="FM211192">
    <property type="protein sequence ID" value="CAR72477.1"/>
    <property type="molecule type" value="Genomic_DNA"/>
</dbReference>
<gene>
    <name evidence="1" type="ordered locus">MLBr02379</name>
</gene>
<dbReference type="Proteomes" id="UP000006900">
    <property type="component" value="Chromosome"/>
</dbReference>
<protein>
    <submittedName>
        <fullName evidence="1">Uncharacterized protein</fullName>
    </submittedName>
</protein>
<dbReference type="KEGG" id="mlb:MLBr02379"/>
<organism evidence="1 2">
    <name type="scientific">Mycobacterium leprae (strain Br4923)</name>
    <dbReference type="NCBI Taxonomy" id="561304"/>
    <lineage>
        <taxon>Bacteria</taxon>
        <taxon>Bacillati</taxon>
        <taxon>Actinomycetota</taxon>
        <taxon>Actinomycetes</taxon>
        <taxon>Mycobacteriales</taxon>
        <taxon>Mycobacteriaceae</taxon>
        <taxon>Mycobacterium</taxon>
    </lineage>
</organism>
<evidence type="ECO:0000313" key="1">
    <source>
        <dbReference type="EMBL" id="CAR72477.1"/>
    </source>
</evidence>
<sequence>MSQVPGNKIPDTLASLDWHQLTCQSEAGCTNPATHIVHRHAVDECSNPNLDLGGNIVDILCLCCVRSLRLVVLRQVSKLTRHRGAYCLTCGAPLHELRDIIRNTVRLAS</sequence>
<name>A0A0H3MS98_MYCLB</name>
<dbReference type="AlphaFoldDB" id="A0A0H3MS98"/>
<accession>A0A0H3MS98</accession>
<reference evidence="1 2" key="1">
    <citation type="journal article" date="2009" name="Nat. Genet.">
        <title>Comparative genomic and phylogeographic analysis of Mycobacterium leprae.</title>
        <authorList>
            <person name="Monot M."/>
            <person name="Honore N."/>
            <person name="Garnier T."/>
            <person name="Zidane N."/>
            <person name="Sherafi D."/>
            <person name="Paniz-Mondolfi A."/>
            <person name="Matsuoka M."/>
            <person name="Taylor G.M."/>
            <person name="Donoghue H.D."/>
            <person name="Bouwman A."/>
            <person name="Mays S."/>
            <person name="Watson C."/>
            <person name="Lockwood D."/>
            <person name="Khamispour A."/>
            <person name="Dowlati Y."/>
            <person name="Jianping S."/>
            <person name="Rea T.H."/>
            <person name="Vera-Cabrera L."/>
            <person name="Stefani M.M."/>
            <person name="Banu S."/>
            <person name="Macdonald M."/>
            <person name="Sapkota B.R."/>
            <person name="Spencer J.S."/>
            <person name="Thomas J."/>
            <person name="Harshman K."/>
            <person name="Singh P."/>
            <person name="Busso P."/>
            <person name="Gattiker A."/>
            <person name="Rougemont J."/>
            <person name="Brennan P.J."/>
            <person name="Cole S.T."/>
        </authorList>
    </citation>
    <scope>NUCLEOTIDE SEQUENCE [LARGE SCALE GENOMIC DNA]</scope>
    <source>
        <strain evidence="2">Br4923</strain>
    </source>
</reference>
<proteinExistence type="predicted"/>
<evidence type="ECO:0000313" key="2">
    <source>
        <dbReference type="Proteomes" id="UP000006900"/>
    </source>
</evidence>
<dbReference type="HOGENOM" id="CLU_1957183_0_0_11"/>